<name>A0AAE1AFS4_9GAST</name>
<dbReference type="AlphaFoldDB" id="A0AAE1AFS4"/>
<reference evidence="2" key="1">
    <citation type="journal article" date="2023" name="G3 (Bethesda)">
        <title>A reference genome for the long-term kleptoplast-retaining sea slug Elysia crispata morphotype clarki.</title>
        <authorList>
            <person name="Eastman K.E."/>
            <person name="Pendleton A.L."/>
            <person name="Shaikh M.A."/>
            <person name="Suttiyut T."/>
            <person name="Ogas R."/>
            <person name="Tomko P."/>
            <person name="Gavelis G."/>
            <person name="Widhalm J.R."/>
            <person name="Wisecaver J.H."/>
        </authorList>
    </citation>
    <scope>NUCLEOTIDE SEQUENCE</scope>
    <source>
        <strain evidence="2">ECLA1</strain>
    </source>
</reference>
<dbReference type="PANTHER" id="PTHR23034:SF2">
    <property type="entry name" value="GLUTAMATE-RICH PROTEIN 3"/>
    <property type="match status" value="1"/>
</dbReference>
<accession>A0AAE1AFS4</accession>
<comment type="caution">
    <text evidence="2">The sequence shown here is derived from an EMBL/GenBank/DDBJ whole genome shotgun (WGS) entry which is preliminary data.</text>
</comment>
<evidence type="ECO:0000313" key="2">
    <source>
        <dbReference type="EMBL" id="KAK3786999.1"/>
    </source>
</evidence>
<protein>
    <recommendedName>
        <fullName evidence="4">ERIC3 protein</fullName>
    </recommendedName>
</protein>
<evidence type="ECO:0000256" key="1">
    <source>
        <dbReference type="SAM" id="MobiDB-lite"/>
    </source>
</evidence>
<dbReference type="Proteomes" id="UP001283361">
    <property type="component" value="Unassembled WGS sequence"/>
</dbReference>
<feature type="region of interest" description="Disordered" evidence="1">
    <location>
        <begin position="122"/>
        <end position="167"/>
    </location>
</feature>
<organism evidence="2 3">
    <name type="scientific">Elysia crispata</name>
    <name type="common">lettuce slug</name>
    <dbReference type="NCBI Taxonomy" id="231223"/>
    <lineage>
        <taxon>Eukaryota</taxon>
        <taxon>Metazoa</taxon>
        <taxon>Spiralia</taxon>
        <taxon>Lophotrochozoa</taxon>
        <taxon>Mollusca</taxon>
        <taxon>Gastropoda</taxon>
        <taxon>Heterobranchia</taxon>
        <taxon>Euthyneura</taxon>
        <taxon>Panpulmonata</taxon>
        <taxon>Sacoglossa</taxon>
        <taxon>Placobranchoidea</taxon>
        <taxon>Plakobranchidae</taxon>
        <taxon>Elysia</taxon>
    </lineage>
</organism>
<dbReference type="PANTHER" id="PTHR23034">
    <property type="entry name" value="GLUTAMATE-RICH PROTEIN 3"/>
    <property type="match status" value="1"/>
</dbReference>
<evidence type="ECO:0000313" key="3">
    <source>
        <dbReference type="Proteomes" id="UP001283361"/>
    </source>
</evidence>
<evidence type="ECO:0008006" key="4">
    <source>
        <dbReference type="Google" id="ProtNLM"/>
    </source>
</evidence>
<proteinExistence type="predicted"/>
<keyword evidence="3" id="KW-1185">Reference proteome</keyword>
<sequence length="211" mass="23833">MSHIDQGPLPAYNSLADQHLAGYFTNTRMRRHLRKAGLVNKYGEIVTENTYRLNMSRREHKQHVKDMLAQAIVHKTLDLERTRQAEIRRKLEEIAKIELVRRVRTERKQTIDDALLPLLSPRSKEKRSVSAPRPAPKPPLASSSSSAHSPPRRRRRGAGGDRVREVNGNVSAVHERVLAEASCRSLEWTGESSAVLIVLVCSRACVITLEP</sequence>
<dbReference type="InterPro" id="IPR027962">
    <property type="entry name" value="ERICH3"/>
</dbReference>
<feature type="compositionally biased region" description="Low complexity" evidence="1">
    <location>
        <begin position="140"/>
        <end position="149"/>
    </location>
</feature>
<dbReference type="EMBL" id="JAWDGP010001916">
    <property type="protein sequence ID" value="KAK3786999.1"/>
    <property type="molecule type" value="Genomic_DNA"/>
</dbReference>
<gene>
    <name evidence="2" type="ORF">RRG08_052632</name>
</gene>